<evidence type="ECO:0000256" key="4">
    <source>
        <dbReference type="ARBA" id="ARBA00015872"/>
    </source>
</evidence>
<sequence>MVSQHDIGRWDASYDVVVLGFGGAGATAARFAADDGAKTLLVDSAPEGHEGGNTRYAAQLINCGDNFDGEKEYYKNLTKPMDLDEDMIDTYVEGMVDMPNYLTKYLGVESPINAKDKFSADSIFASMIAEYPEYGGSEANNYLMVHDGIFDAALWKILRQKVLDRADMIDVWYKSPAQHLIQDPITKEVIGVQIEREHVVRNIRAKNGVIMTMGGFENNKQMMQDYTGAFKAAPLGSIYNKGDGVKMAEEIGADMWHMHNYESLGLLHGLAFDVPEGTRAQLILSFPEIVNGSVITVGDDGSRYFDESTSNRHGHIFQNGHWRVPATNVHPYLIFDQAQYDRIKAAKDLPYKDFFNVLTKADSIKDLAKLIDVNPKTLNKTVKNFNQFAENGTDYAWGRDPESMIAFSDGPFYAAPLTHNVLNTQGGARRNTHAEVLDPSGNLIPHLYSAGEFGGINANEYQGGQNLAECLIFGKIAGENAAVPKATYQTTAPAENNQPAEPVAVAVNLGSDAKPNNEEFTTADNQYLGKSNSGMGGEVVVRVTVDDGSNIQNVEILQQSESDDVASDALAELPKRIVDQNTYDVDSISGASASSRAIKDAVKDALSKANQPA</sequence>
<evidence type="ECO:0000313" key="10">
    <source>
        <dbReference type="EMBL" id="AKP67358.1"/>
    </source>
</evidence>
<evidence type="ECO:0000256" key="2">
    <source>
        <dbReference type="ARBA" id="ARBA00001974"/>
    </source>
</evidence>
<dbReference type="Pfam" id="PF00890">
    <property type="entry name" value="FAD_binding_2"/>
    <property type="match status" value="1"/>
</dbReference>
<dbReference type="Pfam" id="PF04205">
    <property type="entry name" value="FMN_bind"/>
    <property type="match status" value="1"/>
</dbReference>
<dbReference type="GO" id="GO:0008202">
    <property type="term" value="P:steroid metabolic process"/>
    <property type="evidence" value="ECO:0007669"/>
    <property type="project" value="UniProtKB-ARBA"/>
</dbReference>
<dbReference type="SMART" id="SM00900">
    <property type="entry name" value="FMN_bind"/>
    <property type="match status" value="1"/>
</dbReference>
<evidence type="ECO:0000256" key="8">
    <source>
        <dbReference type="ARBA" id="ARBA00049922"/>
    </source>
</evidence>
<evidence type="ECO:0000313" key="11">
    <source>
        <dbReference type="Proteomes" id="UP000036106"/>
    </source>
</evidence>
<evidence type="ECO:0000256" key="5">
    <source>
        <dbReference type="ARBA" id="ARBA00022630"/>
    </source>
</evidence>
<dbReference type="InterPro" id="IPR050315">
    <property type="entry name" value="FAD-oxidoreductase_2"/>
</dbReference>
<dbReference type="RefSeq" id="WP_048704622.1">
    <property type="nucleotide sequence ID" value="NZ_CP012034.1"/>
</dbReference>
<dbReference type="SUPFAM" id="SSF51905">
    <property type="entry name" value="FAD/NAD(P)-binding domain"/>
    <property type="match status" value="1"/>
</dbReference>
<proteinExistence type="predicted"/>
<name>A0A0H4QKW7_9LACO</name>
<evidence type="ECO:0000256" key="7">
    <source>
        <dbReference type="ARBA" id="ARBA00023002"/>
    </source>
</evidence>
<dbReference type="SUPFAM" id="SSF56425">
    <property type="entry name" value="Succinate dehydrogenase/fumarate reductase flavoprotein, catalytic domain"/>
    <property type="match status" value="1"/>
</dbReference>
<dbReference type="EC" id="1.3.99.33" evidence="3"/>
<reference evidence="11" key="1">
    <citation type="submission" date="2015-07" db="EMBL/GenBank/DDBJ databases">
        <title>Lactobacillus ginsenosidimutans/EMML 3141/ whole genome sequencing.</title>
        <authorList>
            <person name="Kim M.K."/>
            <person name="Im W.-T."/>
            <person name="Srinivasan S."/>
            <person name="Lee J.-J."/>
        </authorList>
    </citation>
    <scope>NUCLEOTIDE SEQUENCE [LARGE SCALE GENOMIC DNA]</scope>
    <source>
        <strain evidence="11">EMML 3041</strain>
    </source>
</reference>
<dbReference type="PANTHER" id="PTHR43400">
    <property type="entry name" value="FUMARATE REDUCTASE"/>
    <property type="match status" value="1"/>
</dbReference>
<protein>
    <recommendedName>
        <fullName evidence="4">Urocanate reductase</fullName>
        <ecNumber evidence="3">1.3.99.33</ecNumber>
    </recommendedName>
</protein>
<comment type="cofactor">
    <cofactor evidence="1">
        <name>FMN</name>
        <dbReference type="ChEBI" id="CHEBI:58210"/>
    </cofactor>
</comment>
<keyword evidence="7" id="KW-0560">Oxidoreductase</keyword>
<dbReference type="InterPro" id="IPR007329">
    <property type="entry name" value="FMN-bd"/>
</dbReference>
<dbReference type="GO" id="GO:0033765">
    <property type="term" value="F:steroid dehydrogenase activity, acting on the CH-CH group of donors"/>
    <property type="evidence" value="ECO:0007669"/>
    <property type="project" value="UniProtKB-ARBA"/>
</dbReference>
<dbReference type="GO" id="GO:0010181">
    <property type="term" value="F:FMN binding"/>
    <property type="evidence" value="ECO:0007669"/>
    <property type="project" value="InterPro"/>
</dbReference>
<keyword evidence="6" id="KW-0274">FAD</keyword>
<dbReference type="OrthoDB" id="9806724at2"/>
<dbReference type="GO" id="GO:0016020">
    <property type="term" value="C:membrane"/>
    <property type="evidence" value="ECO:0007669"/>
    <property type="project" value="InterPro"/>
</dbReference>
<dbReference type="InterPro" id="IPR003953">
    <property type="entry name" value="FAD-dep_OxRdtase_2_FAD-bd"/>
</dbReference>
<comment type="catalytic activity">
    <reaction evidence="8">
        <text>dihydrourocanate + A = urocanate + AH2</text>
        <dbReference type="Rhea" id="RHEA:36059"/>
        <dbReference type="ChEBI" id="CHEBI:13193"/>
        <dbReference type="ChEBI" id="CHEBI:17499"/>
        <dbReference type="ChEBI" id="CHEBI:27247"/>
        <dbReference type="ChEBI" id="CHEBI:72991"/>
        <dbReference type="EC" id="1.3.99.33"/>
    </reaction>
</comment>
<dbReference type="KEGG" id="lgn:ABM34_07275"/>
<dbReference type="AlphaFoldDB" id="A0A0H4QKW7"/>
<evidence type="ECO:0000256" key="1">
    <source>
        <dbReference type="ARBA" id="ARBA00001917"/>
    </source>
</evidence>
<comment type="cofactor">
    <cofactor evidence="2">
        <name>FAD</name>
        <dbReference type="ChEBI" id="CHEBI:57692"/>
    </cofactor>
</comment>
<dbReference type="Gene3D" id="3.50.50.60">
    <property type="entry name" value="FAD/NAD(P)-binding domain"/>
    <property type="match status" value="1"/>
</dbReference>
<gene>
    <name evidence="10" type="ORF">ABM34_07275</name>
</gene>
<dbReference type="PANTHER" id="PTHR43400:SF10">
    <property type="entry name" value="3-OXOSTEROID 1-DEHYDROGENASE"/>
    <property type="match status" value="1"/>
</dbReference>
<evidence type="ECO:0000259" key="9">
    <source>
        <dbReference type="SMART" id="SM00900"/>
    </source>
</evidence>
<accession>A0A0H4QKW7</accession>
<keyword evidence="5" id="KW-0285">Flavoprotein</keyword>
<dbReference type="Proteomes" id="UP000036106">
    <property type="component" value="Chromosome"/>
</dbReference>
<evidence type="ECO:0000256" key="6">
    <source>
        <dbReference type="ARBA" id="ARBA00022827"/>
    </source>
</evidence>
<dbReference type="Gene3D" id="3.90.700.10">
    <property type="entry name" value="Succinate dehydrogenase/fumarate reductase flavoprotein, catalytic domain"/>
    <property type="match status" value="1"/>
</dbReference>
<dbReference type="InterPro" id="IPR036188">
    <property type="entry name" value="FAD/NAD-bd_sf"/>
</dbReference>
<dbReference type="PATRIC" id="fig|1007676.4.peg.1460"/>
<dbReference type="Gene3D" id="3.90.1010.20">
    <property type="match status" value="1"/>
</dbReference>
<dbReference type="EMBL" id="CP012034">
    <property type="protein sequence ID" value="AKP67358.1"/>
    <property type="molecule type" value="Genomic_DNA"/>
</dbReference>
<dbReference type="InterPro" id="IPR027477">
    <property type="entry name" value="Succ_DH/fumarate_Rdtase_cat_sf"/>
</dbReference>
<evidence type="ECO:0000256" key="3">
    <source>
        <dbReference type="ARBA" id="ARBA00013137"/>
    </source>
</evidence>
<feature type="domain" description="FMN-binding" evidence="9">
    <location>
        <begin position="534"/>
        <end position="609"/>
    </location>
</feature>
<keyword evidence="11" id="KW-1185">Reference proteome</keyword>
<organism evidence="10 11">
    <name type="scientific">Companilactobacillus ginsenosidimutans</name>
    <dbReference type="NCBI Taxonomy" id="1007676"/>
    <lineage>
        <taxon>Bacteria</taxon>
        <taxon>Bacillati</taxon>
        <taxon>Bacillota</taxon>
        <taxon>Bacilli</taxon>
        <taxon>Lactobacillales</taxon>
        <taxon>Lactobacillaceae</taxon>
        <taxon>Companilactobacillus</taxon>
    </lineage>
</organism>
<dbReference type="STRING" id="1007676.ABM34_07275"/>